<dbReference type="PANTHER" id="PTHR46328:SF15">
    <property type="entry name" value="PROTEIN FAR1-RELATED SEQUENCE 5-LIKE"/>
    <property type="match status" value="1"/>
</dbReference>
<name>A0A7J6GJZ2_CANSA</name>
<evidence type="ECO:0000259" key="1">
    <source>
        <dbReference type="Pfam" id="PF03101"/>
    </source>
</evidence>
<organism evidence="2 3">
    <name type="scientific">Cannabis sativa</name>
    <name type="common">Hemp</name>
    <name type="synonym">Marijuana</name>
    <dbReference type="NCBI Taxonomy" id="3483"/>
    <lineage>
        <taxon>Eukaryota</taxon>
        <taxon>Viridiplantae</taxon>
        <taxon>Streptophyta</taxon>
        <taxon>Embryophyta</taxon>
        <taxon>Tracheophyta</taxon>
        <taxon>Spermatophyta</taxon>
        <taxon>Magnoliopsida</taxon>
        <taxon>eudicotyledons</taxon>
        <taxon>Gunneridae</taxon>
        <taxon>Pentapetalae</taxon>
        <taxon>rosids</taxon>
        <taxon>fabids</taxon>
        <taxon>Rosales</taxon>
        <taxon>Cannabaceae</taxon>
        <taxon>Cannabis</taxon>
    </lineage>
</organism>
<dbReference type="InterPro" id="IPR004330">
    <property type="entry name" value="FAR1_DNA_bnd_dom"/>
</dbReference>
<proteinExistence type="predicted"/>
<feature type="domain" description="FAR1" evidence="1">
    <location>
        <begin position="108"/>
        <end position="199"/>
    </location>
</feature>
<comment type="caution">
    <text evidence="2">The sequence shown here is derived from an EMBL/GenBank/DDBJ whole genome shotgun (WGS) entry which is preliminary data.</text>
</comment>
<gene>
    <name evidence="2" type="ORF">F8388_009214</name>
</gene>
<reference evidence="2 3" key="1">
    <citation type="journal article" date="2020" name="bioRxiv">
        <title>Sequence and annotation of 42 cannabis genomes reveals extensive copy number variation in cannabinoid synthesis and pathogen resistance genes.</title>
        <authorList>
            <person name="Mckernan K.J."/>
            <person name="Helbert Y."/>
            <person name="Kane L.T."/>
            <person name="Ebling H."/>
            <person name="Zhang L."/>
            <person name="Liu B."/>
            <person name="Eaton Z."/>
            <person name="Mclaughlin S."/>
            <person name="Kingan S."/>
            <person name="Baybayan P."/>
            <person name="Concepcion G."/>
            <person name="Jordan M."/>
            <person name="Riva A."/>
            <person name="Barbazuk W."/>
            <person name="Harkins T."/>
        </authorList>
    </citation>
    <scope>NUCLEOTIDE SEQUENCE [LARGE SCALE GENOMIC DNA]</scope>
    <source>
        <strain evidence="3">cv. Jamaican Lion 4</strain>
        <tissue evidence="2">Leaf</tissue>
    </source>
</reference>
<evidence type="ECO:0000313" key="2">
    <source>
        <dbReference type="EMBL" id="KAF4383183.1"/>
    </source>
</evidence>
<sequence length="273" mass="30882">MVIVNLDEETGTTEPQAERVLNFHEERSALEPCIVNLDQETGTTEPQTGRVLDAHEEGSALGPCIVNFDEETVTSEPQAERILNAQEEGSALEPCIGMEFESEEAAKKFYDEYSRRVGFIVRIGTCRRSVVDKSIISRQLSCNKQGFSAKTADKVGHVRKHRPRAKSREGCKAMIRVKATKSGKWVVTSFEKDHTHPLIVPDRRPIDSVDRRIEDLTMELKHQDHLCELYRGLLLTFLKDIDEQTETLSTKIGLVVNNIREVESGLKKPPQKR</sequence>
<dbReference type="EMBL" id="JAATIP010000053">
    <property type="protein sequence ID" value="KAF4383183.1"/>
    <property type="molecule type" value="Genomic_DNA"/>
</dbReference>
<dbReference type="Proteomes" id="UP000525078">
    <property type="component" value="Unassembled WGS sequence"/>
</dbReference>
<protein>
    <recommendedName>
        <fullName evidence="1">FAR1 domain-containing protein</fullName>
    </recommendedName>
</protein>
<dbReference type="AlphaFoldDB" id="A0A7J6GJZ2"/>
<dbReference type="PANTHER" id="PTHR46328">
    <property type="entry name" value="FAR-RED IMPAIRED RESPONSIVE (FAR1) FAMILY PROTEIN-RELATED"/>
    <property type="match status" value="1"/>
</dbReference>
<accession>A0A7J6GJZ2</accession>
<dbReference type="Pfam" id="PF03101">
    <property type="entry name" value="FAR1"/>
    <property type="match status" value="1"/>
</dbReference>
<evidence type="ECO:0000313" key="3">
    <source>
        <dbReference type="Proteomes" id="UP000525078"/>
    </source>
</evidence>